<dbReference type="Pfam" id="PF00175">
    <property type="entry name" value="NAD_binding_1"/>
    <property type="match status" value="1"/>
</dbReference>
<keyword evidence="6 7" id="KW-0472">Membrane</keyword>
<keyword evidence="4" id="KW-0001">2Fe-2S</keyword>
<keyword evidence="4" id="KW-0479">Metal-binding</keyword>
<reference evidence="9" key="1">
    <citation type="submission" date="2020-10" db="EMBL/GenBank/DDBJ databases">
        <title>Connecting structure to function with the recovery of over 1000 high-quality activated sludge metagenome-assembled genomes encoding full-length rRNA genes using long-read sequencing.</title>
        <authorList>
            <person name="Singleton C.M."/>
            <person name="Petriglieri F."/>
            <person name="Kristensen J.M."/>
            <person name="Kirkegaard R.H."/>
            <person name="Michaelsen T.Y."/>
            <person name="Andersen M.H."/>
            <person name="Karst S.M."/>
            <person name="Dueholm M.S."/>
            <person name="Nielsen P.H."/>
            <person name="Albertsen M."/>
        </authorList>
    </citation>
    <scope>NUCLEOTIDE SEQUENCE</scope>
    <source>
        <strain evidence="9">OdNE_18-Q3-R46-58_BAT3C.305</strain>
    </source>
</reference>
<feature type="transmembrane region" description="Helical" evidence="7">
    <location>
        <begin position="76"/>
        <end position="97"/>
    </location>
</feature>
<dbReference type="GO" id="GO:0016491">
    <property type="term" value="F:oxidoreductase activity"/>
    <property type="evidence" value="ECO:0007669"/>
    <property type="project" value="InterPro"/>
</dbReference>
<dbReference type="SUPFAM" id="SSF52343">
    <property type="entry name" value="Ferredoxin reductase-like, C-terminal NADP-linked domain"/>
    <property type="match status" value="1"/>
</dbReference>
<comment type="cofactor">
    <cofactor evidence="1">
        <name>FAD</name>
        <dbReference type="ChEBI" id="CHEBI:57692"/>
    </cofactor>
</comment>
<keyword evidence="4" id="KW-0408">Iron</keyword>
<accession>A0A9D7LJH1</accession>
<proteinExistence type="predicted"/>
<feature type="transmembrane region" description="Helical" evidence="7">
    <location>
        <begin position="31"/>
        <end position="55"/>
    </location>
</feature>
<evidence type="ECO:0000256" key="2">
    <source>
        <dbReference type="ARBA" id="ARBA00004141"/>
    </source>
</evidence>
<sequence>MHPWRLLSIPLLVGLSVGLPVFWAYPDDLSFWRAVGIVLGWAGSGLLLASLLLMLREVRLASWLGGIERMTGWHHWTGLAGYLLVLLHPLALAAAAWTESPPLAWQLLSPVAQNWPVWVGWAALLFLMGGLSTTFASRLRYPLWRWLHGLLGIGVLVGFVHVLLLGIDAGAVFAILAALLMLVWRLIRVDAGVGAKPYVVRSVRRVAEAMVEITLAPLVRGMPAEAGQFVLVAFFRGPRFRGCGEYHPFTISAIDEDQQFRIGVKALGDCTRRMQALEPGVEARVQGPFGNFLLERPAKPQLWVAGGIGITPFLACLRNARVEHATRLLYLYRSEADAAFRDELETLAATHTGFSLEARATGDAIPDLAAILPGADELTGHECYLCGPPGLLDAVGHVLQSRGVPAAQIHCERFDFR</sequence>
<dbReference type="InterPro" id="IPR013112">
    <property type="entry name" value="FAD-bd_8"/>
</dbReference>
<feature type="transmembrane region" description="Helical" evidence="7">
    <location>
        <begin position="143"/>
        <end position="164"/>
    </location>
</feature>
<comment type="caution">
    <text evidence="9">The sequence shown here is derived from an EMBL/GenBank/DDBJ whole genome shotgun (WGS) entry which is preliminary data.</text>
</comment>
<dbReference type="EMBL" id="JADKBR010000001">
    <property type="protein sequence ID" value="MBK8889031.1"/>
    <property type="molecule type" value="Genomic_DNA"/>
</dbReference>
<evidence type="ECO:0000259" key="8">
    <source>
        <dbReference type="PROSITE" id="PS51384"/>
    </source>
</evidence>
<dbReference type="Proteomes" id="UP000808146">
    <property type="component" value="Unassembled WGS sequence"/>
</dbReference>
<evidence type="ECO:0000256" key="6">
    <source>
        <dbReference type="ARBA" id="ARBA00023136"/>
    </source>
</evidence>
<dbReference type="AlphaFoldDB" id="A0A9D7LJH1"/>
<evidence type="ECO:0000256" key="4">
    <source>
        <dbReference type="ARBA" id="ARBA00022714"/>
    </source>
</evidence>
<dbReference type="PANTHER" id="PTHR47354">
    <property type="entry name" value="NADH OXIDOREDUCTASE HCR"/>
    <property type="match status" value="1"/>
</dbReference>
<evidence type="ECO:0000256" key="5">
    <source>
        <dbReference type="ARBA" id="ARBA00022989"/>
    </source>
</evidence>
<name>A0A9D7LJH1_9RHOO</name>
<protein>
    <submittedName>
        <fullName evidence="9">Ferric reductase-like transmembrane domain-containing protein</fullName>
    </submittedName>
</protein>
<dbReference type="InterPro" id="IPR017927">
    <property type="entry name" value="FAD-bd_FR_type"/>
</dbReference>
<feature type="domain" description="FAD-binding FR-type" evidence="8">
    <location>
        <begin position="193"/>
        <end position="295"/>
    </location>
</feature>
<evidence type="ECO:0000256" key="3">
    <source>
        <dbReference type="ARBA" id="ARBA00022692"/>
    </source>
</evidence>
<evidence type="ECO:0000313" key="9">
    <source>
        <dbReference type="EMBL" id="MBK8889031.1"/>
    </source>
</evidence>
<dbReference type="Pfam" id="PF08022">
    <property type="entry name" value="FAD_binding_8"/>
    <property type="match status" value="1"/>
</dbReference>
<keyword evidence="4" id="KW-0411">Iron-sulfur</keyword>
<evidence type="ECO:0000256" key="7">
    <source>
        <dbReference type="SAM" id="Phobius"/>
    </source>
</evidence>
<feature type="transmembrane region" description="Helical" evidence="7">
    <location>
        <begin position="117"/>
        <end position="136"/>
    </location>
</feature>
<evidence type="ECO:0000313" key="10">
    <source>
        <dbReference type="Proteomes" id="UP000808146"/>
    </source>
</evidence>
<dbReference type="Gene3D" id="2.40.30.10">
    <property type="entry name" value="Translation factors"/>
    <property type="match status" value="1"/>
</dbReference>
<dbReference type="InterPro" id="IPR013130">
    <property type="entry name" value="Fe3_Rdtase_TM_dom"/>
</dbReference>
<keyword evidence="5 7" id="KW-1133">Transmembrane helix</keyword>
<keyword evidence="3 7" id="KW-0812">Transmembrane</keyword>
<organism evidence="9 10">
    <name type="scientific">Candidatus Dechloromonas phosphorivorans</name>
    <dbReference type="NCBI Taxonomy" id="2899244"/>
    <lineage>
        <taxon>Bacteria</taxon>
        <taxon>Pseudomonadati</taxon>
        <taxon>Pseudomonadota</taxon>
        <taxon>Betaproteobacteria</taxon>
        <taxon>Rhodocyclales</taxon>
        <taxon>Azonexaceae</taxon>
        <taxon>Dechloromonas</taxon>
    </lineage>
</organism>
<dbReference type="PANTHER" id="PTHR47354:SF5">
    <property type="entry name" value="PROTEIN RFBI"/>
    <property type="match status" value="1"/>
</dbReference>
<dbReference type="GO" id="GO:0051537">
    <property type="term" value="F:2 iron, 2 sulfur cluster binding"/>
    <property type="evidence" value="ECO:0007669"/>
    <property type="project" value="UniProtKB-KW"/>
</dbReference>
<dbReference type="InterPro" id="IPR001433">
    <property type="entry name" value="OxRdtase_FAD/NAD-bd"/>
</dbReference>
<dbReference type="SUPFAM" id="SSF63380">
    <property type="entry name" value="Riboflavin synthase domain-like"/>
    <property type="match status" value="1"/>
</dbReference>
<dbReference type="Pfam" id="PF01794">
    <property type="entry name" value="Ferric_reduct"/>
    <property type="match status" value="1"/>
</dbReference>
<dbReference type="InterPro" id="IPR039261">
    <property type="entry name" value="FNR_nucleotide-bd"/>
</dbReference>
<dbReference type="GO" id="GO:0016020">
    <property type="term" value="C:membrane"/>
    <property type="evidence" value="ECO:0007669"/>
    <property type="project" value="UniProtKB-SubCell"/>
</dbReference>
<dbReference type="InterPro" id="IPR017938">
    <property type="entry name" value="Riboflavin_synthase-like_b-brl"/>
</dbReference>
<feature type="transmembrane region" description="Helical" evidence="7">
    <location>
        <begin position="7"/>
        <end position="25"/>
    </location>
</feature>
<comment type="subcellular location">
    <subcellularLocation>
        <location evidence="2">Membrane</location>
        <topology evidence="2">Multi-pass membrane protein</topology>
    </subcellularLocation>
</comment>
<dbReference type="PROSITE" id="PS51384">
    <property type="entry name" value="FAD_FR"/>
    <property type="match status" value="1"/>
</dbReference>
<gene>
    <name evidence="9" type="ORF">IPN75_00955</name>
</gene>
<evidence type="ECO:0000256" key="1">
    <source>
        <dbReference type="ARBA" id="ARBA00001974"/>
    </source>
</evidence>
<dbReference type="Gene3D" id="3.40.50.80">
    <property type="entry name" value="Nucleotide-binding domain of ferredoxin-NADP reductase (FNR) module"/>
    <property type="match status" value="1"/>
</dbReference>
<feature type="transmembrane region" description="Helical" evidence="7">
    <location>
        <begin position="170"/>
        <end position="187"/>
    </location>
</feature>
<dbReference type="InterPro" id="IPR050415">
    <property type="entry name" value="MRET"/>
</dbReference>